<evidence type="ECO:0000313" key="3">
    <source>
        <dbReference type="Proteomes" id="UP001291623"/>
    </source>
</evidence>
<dbReference type="AlphaFoldDB" id="A0AAE1SW37"/>
<dbReference type="EMBL" id="JAVYJV010000003">
    <property type="protein sequence ID" value="KAK4375756.1"/>
    <property type="molecule type" value="Genomic_DNA"/>
</dbReference>
<evidence type="ECO:0000313" key="2">
    <source>
        <dbReference type="EMBL" id="KAK4375756.1"/>
    </source>
</evidence>
<protein>
    <submittedName>
        <fullName evidence="2">Uncharacterized protein</fullName>
    </submittedName>
</protein>
<organism evidence="2 3">
    <name type="scientific">Anisodus tanguticus</name>
    <dbReference type="NCBI Taxonomy" id="243964"/>
    <lineage>
        <taxon>Eukaryota</taxon>
        <taxon>Viridiplantae</taxon>
        <taxon>Streptophyta</taxon>
        <taxon>Embryophyta</taxon>
        <taxon>Tracheophyta</taxon>
        <taxon>Spermatophyta</taxon>
        <taxon>Magnoliopsida</taxon>
        <taxon>eudicotyledons</taxon>
        <taxon>Gunneridae</taxon>
        <taxon>Pentapetalae</taxon>
        <taxon>asterids</taxon>
        <taxon>lamiids</taxon>
        <taxon>Solanales</taxon>
        <taxon>Solanaceae</taxon>
        <taxon>Solanoideae</taxon>
        <taxon>Hyoscyameae</taxon>
        <taxon>Anisodus</taxon>
    </lineage>
</organism>
<accession>A0AAE1SW37</accession>
<evidence type="ECO:0000256" key="1">
    <source>
        <dbReference type="SAM" id="MobiDB-lite"/>
    </source>
</evidence>
<comment type="caution">
    <text evidence="2">The sequence shown here is derived from an EMBL/GenBank/DDBJ whole genome shotgun (WGS) entry which is preliminary data.</text>
</comment>
<keyword evidence="3" id="KW-1185">Reference proteome</keyword>
<sequence length="62" mass="7209">MKSGRNLGQEQEESEQLQRHDTSNNDHEMKMEMMLPSYYQIQKLQDCAAKLVHSSEVNISVL</sequence>
<feature type="region of interest" description="Disordered" evidence="1">
    <location>
        <begin position="1"/>
        <end position="29"/>
    </location>
</feature>
<name>A0AAE1SW37_9SOLA</name>
<gene>
    <name evidence="2" type="ORF">RND71_006433</name>
</gene>
<feature type="compositionally biased region" description="Basic and acidic residues" evidence="1">
    <location>
        <begin position="16"/>
        <end position="29"/>
    </location>
</feature>
<reference evidence="2" key="1">
    <citation type="submission" date="2023-12" db="EMBL/GenBank/DDBJ databases">
        <title>Genome assembly of Anisodus tanguticus.</title>
        <authorList>
            <person name="Wang Y.-J."/>
        </authorList>
    </citation>
    <scope>NUCLEOTIDE SEQUENCE</scope>
    <source>
        <strain evidence="2">KB-2021</strain>
        <tissue evidence="2">Leaf</tissue>
    </source>
</reference>
<dbReference type="Proteomes" id="UP001291623">
    <property type="component" value="Unassembled WGS sequence"/>
</dbReference>
<proteinExistence type="predicted"/>